<organism evidence="2 3">
    <name type="scientific">Natrinema salaciae</name>
    <dbReference type="NCBI Taxonomy" id="1186196"/>
    <lineage>
        <taxon>Archaea</taxon>
        <taxon>Methanobacteriati</taxon>
        <taxon>Methanobacteriota</taxon>
        <taxon>Stenosarchaea group</taxon>
        <taxon>Halobacteria</taxon>
        <taxon>Halobacteriales</taxon>
        <taxon>Natrialbaceae</taxon>
        <taxon>Natrinema</taxon>
    </lineage>
</organism>
<feature type="region of interest" description="Disordered" evidence="1">
    <location>
        <begin position="106"/>
        <end position="133"/>
    </location>
</feature>
<dbReference type="Proteomes" id="UP000199114">
    <property type="component" value="Unassembled WGS sequence"/>
</dbReference>
<gene>
    <name evidence="2" type="ORF">SAMN04489841_3351</name>
</gene>
<evidence type="ECO:0000256" key="1">
    <source>
        <dbReference type="SAM" id="MobiDB-lite"/>
    </source>
</evidence>
<reference evidence="3" key="1">
    <citation type="submission" date="2016-10" db="EMBL/GenBank/DDBJ databases">
        <authorList>
            <person name="Varghese N."/>
            <person name="Submissions S."/>
        </authorList>
    </citation>
    <scope>NUCLEOTIDE SEQUENCE [LARGE SCALE GENOMIC DNA]</scope>
    <source>
        <strain evidence="3">DSM 25055</strain>
    </source>
</reference>
<feature type="compositionally biased region" description="Acidic residues" evidence="1">
    <location>
        <begin position="123"/>
        <end position="133"/>
    </location>
</feature>
<keyword evidence="3" id="KW-1185">Reference proteome</keyword>
<dbReference type="AlphaFoldDB" id="A0A1H9MGQ3"/>
<protein>
    <submittedName>
        <fullName evidence="2">Uncharacterized protein</fullName>
    </submittedName>
</protein>
<accession>A0A1H9MGQ3</accession>
<evidence type="ECO:0000313" key="3">
    <source>
        <dbReference type="Proteomes" id="UP000199114"/>
    </source>
</evidence>
<proteinExistence type="predicted"/>
<feature type="compositionally biased region" description="Basic and acidic residues" evidence="1">
    <location>
        <begin position="108"/>
        <end position="118"/>
    </location>
</feature>
<dbReference type="EMBL" id="FOFD01000004">
    <property type="protein sequence ID" value="SER22711.1"/>
    <property type="molecule type" value="Genomic_DNA"/>
</dbReference>
<sequence length="133" mass="14850">MATENREPTAAAAPGVPTNYKESVVGYDGIGPFKDKKFEFRHTIEWNYDGDDYYANVSSINGETYDWVWSYEGPGAKSDAEYGSFFDHRREGVFEAGITNPTTVTPHIELRGTADGDGRTVSQDDDWPDENLP</sequence>
<evidence type="ECO:0000313" key="2">
    <source>
        <dbReference type="EMBL" id="SER22711.1"/>
    </source>
</evidence>
<name>A0A1H9MGQ3_9EURY</name>